<dbReference type="PANTHER" id="PTHR38537:SF8">
    <property type="entry name" value="FILAMIN-A"/>
    <property type="match status" value="1"/>
</dbReference>
<keyword evidence="3" id="KW-0009">Actin-binding</keyword>
<protein>
    <recommendedName>
        <fullName evidence="5">Calponin-homology (CH) domain-containing protein</fullName>
    </recommendedName>
</protein>
<evidence type="ECO:0000256" key="1">
    <source>
        <dbReference type="ARBA" id="ARBA00009238"/>
    </source>
</evidence>
<evidence type="ECO:0000256" key="4">
    <source>
        <dbReference type="PROSITE-ProRule" id="PRU00087"/>
    </source>
</evidence>
<dbReference type="PROSITE" id="PS00019">
    <property type="entry name" value="ACTININ_1"/>
    <property type="match status" value="1"/>
</dbReference>
<organism evidence="6 7">
    <name type="scientific">Pristionchus entomophagus</name>
    <dbReference type="NCBI Taxonomy" id="358040"/>
    <lineage>
        <taxon>Eukaryota</taxon>
        <taxon>Metazoa</taxon>
        <taxon>Ecdysozoa</taxon>
        <taxon>Nematoda</taxon>
        <taxon>Chromadorea</taxon>
        <taxon>Rhabditida</taxon>
        <taxon>Rhabditina</taxon>
        <taxon>Diplogasteromorpha</taxon>
        <taxon>Diplogasteroidea</taxon>
        <taxon>Neodiplogasteridae</taxon>
        <taxon>Pristionchus</taxon>
    </lineage>
</organism>
<keyword evidence="2" id="KW-0677">Repeat</keyword>
<dbReference type="SUPFAM" id="SSF81296">
    <property type="entry name" value="E set domains"/>
    <property type="match status" value="19"/>
</dbReference>
<evidence type="ECO:0000256" key="2">
    <source>
        <dbReference type="ARBA" id="ARBA00022737"/>
    </source>
</evidence>
<feature type="repeat" description="Filamin" evidence="4">
    <location>
        <begin position="2164"/>
        <end position="2258"/>
    </location>
</feature>
<feature type="domain" description="Calponin-homology (CH)" evidence="5">
    <location>
        <begin position="146"/>
        <end position="250"/>
    </location>
</feature>
<evidence type="ECO:0000259" key="5">
    <source>
        <dbReference type="PROSITE" id="PS50021"/>
    </source>
</evidence>
<feature type="repeat" description="Filamin" evidence="4">
    <location>
        <begin position="849"/>
        <end position="945"/>
    </location>
</feature>
<feature type="repeat" description="Filamin" evidence="4">
    <location>
        <begin position="330"/>
        <end position="439"/>
    </location>
</feature>
<dbReference type="GO" id="GO:0051015">
    <property type="term" value="F:actin filament binding"/>
    <property type="evidence" value="ECO:0007669"/>
    <property type="project" value="InterPro"/>
</dbReference>
<dbReference type="Gene3D" id="2.60.40.10">
    <property type="entry name" value="Immunoglobulins"/>
    <property type="match status" value="18"/>
</dbReference>
<evidence type="ECO:0000313" key="7">
    <source>
        <dbReference type="Proteomes" id="UP001432027"/>
    </source>
</evidence>
<dbReference type="CDD" id="cd21230">
    <property type="entry name" value="CH_FLN_rpt2"/>
    <property type="match status" value="1"/>
</dbReference>
<dbReference type="InterPro" id="IPR001715">
    <property type="entry name" value="CH_dom"/>
</dbReference>
<dbReference type="GO" id="GO:0030036">
    <property type="term" value="P:actin cytoskeleton organization"/>
    <property type="evidence" value="ECO:0007669"/>
    <property type="project" value="InterPro"/>
</dbReference>
<dbReference type="SUPFAM" id="SSF47576">
    <property type="entry name" value="Calponin-homology domain, CH-domain"/>
    <property type="match status" value="1"/>
</dbReference>
<sequence length="2258" mass="242772">MVDHDEPSLVPALMLPDAAWKSIQQNTFTRWVNKHLAKAEEHVENLETDLADGLRLIKLSEVLSHKSVGKHNKKVSFRSQKLENVSVALKFLQDIERIKIVNIDSSHIVDCNRKLILGLIWTLIVHYSISAHMWEGTDEAPSASEQTPKQRLLAWIRSKLPPDVPVTNFTSDWNDGVALGALVDALAPGPLANWRDWDPHTAAQNTRSAMQLADEDLGVAQLITPEELINPNIDEKSVMTYLAQFPQAKRAIPKGRITALEERPTVGVATDFIVAVPNDQMKPKLSIRDSDGALIHHTLTKTTPTEYAVKYTPERRGEHEISLFVVNVTTGDGRATADASAVVTARAPARLVYSPETRLGEGAVTLSIEDAEGATPDDIDVVILPPSAGAEEERAIVVGSEHSPSTFSAAYTPTVVGLHSVNVFERRKPLPGSPFPLRVRAQGDDLRAWGRGLAAAGVVAGERVDVTVDHLEAYDAQGQPVESKRTKRDLREVPVAVKIVDNATGVSRDAEVRGFNADSRAFAYTPPAAGDYTVEVTADGAHVGLSPYHVSVAESVPSRVRAFGPGLEGGVAMLPSVFYVESNGERARLAFAVEGPSQTEIRCEDRGNGSAIVEYTPAIPGVYSVSILAADEHIKDSPFVLLVDPADTQLRPSAVRVSGIDERGIYVLGRPIEFEIDTTHAGDTLLIPSVSVLDGKLLPVETTVTQLIPSVLSPSQSPTSVSGLFSCVSLPTHAGQHYINVAVKGVSVPGSPFPVTVVDPSKLRIFGPGVDGPVVTNEPTHFTVDAKQAGPGTLELALNDGEGRAVDIDVLENNDGSFTVKYTAPRPGPYQLKVVFAGEELPKIEINVKPNIDPAGIRVEGLENDSIFVGQPLHLRVDSQGTPASAKGAEIILVDEQGKRGRLFGSKDAAGVLEATHSPDKQGDITVEVLFDGVEVQRKKIRVKEGCDASKVKCTGDGLTKATVDKKALFQIDTKDAGIGRLHIEITGPDEVPTKIHDNGDGTASVEYTPGKPGLYTLSIMYGDEKQHVPGSPFRALADHPHALGAVAVRGLEKAVARAGAVRRFTVDASRSAEADVAARLPIGQQQPFVVERQNEPRVYDCHFTPVEDVGEEGASVGRKTLPLEVLYGGEHVHGSPFPLALLPESDPSAIRLVTPQSVAASRDGVILIDKTEAGRIGALEIEVTGPDGRRRRYEISPTATENVDELRFRTDLPGEYFVQVRLVGDESRAVVKKARLTAEARGVAEDVEITELQTSEEGWLIGADHKIVLRRRIDDANARIALLETSGKGIEYAVEARKVGENHYEDVIILRARKSGVHRVVVLYGGIVVREIEFEAFTAEELEAIRVKRALVVEEVVEVLEKKYYADAESDVSEKPPRSPLEANNNELDTGRVLTTFDERVFPFDFDPSEIDASKLTATVEMPGASTKDSAEIIDNHDGTVLVKYTPKTSGNHVLSIVHDGVLVQGTPISFYVDKFSDGFATVYGPGTQGGVVGETAQFTVCAKHGHAKELSVSIEGPAQANIKIHDNKDGTCSVSWIPPMPGAYQLHVKLAGKEIDQSPFKVLVAGEGSKRAHLSVGSTSEVALNISEKELKGISASIKSPSGIEEPCFVRIIDGGRLGVSFTPREAGEHLITVKRDGKLVPKAPFKIKVDRSQVGDASKVEVTGDGRAKALTQQWNEILVDTTKAGYGGLSVSVQGPSKAELQCKEKKAGLVQVLYKPTEPGVYAIAVKFADHHVTNSPLTVHCTGPSGGAVKAEIEKRVEQSSISLPDQENNLFLKLPNTSPMDVVARIMDPKGNTEDVEMRDQGEAFYVIKFKPKVEGMHALSVLHRDAHVNGSPFQFTVGSFAEGGAHKVRASGMGVVRGETTSWQSFNLYSREAGAGKLAVAIEGPSKATLKFEDHKDGNCHVDYKVTQPGEYTISVKHNDAHIPDSPFKVFIAPATGEVRKLELASFHDSGIPVGKAFTFMVLTHRARGHLEGKVLTPGGQTEEIDIVPIEDGESYAMRIVPKESGNHYIHVTLDGAPMRDSPFRLRVGGKDESDPTAIHASGEGLVGGTTGAKGEFVVKTANAGAGILTIQMDGPSKVTLDAYEQDTGYKARYTALAPGDYFAAVKYNGIHVPGSPYKIHIDGKVLGGNGYNETAVVKIDAVAKTSKGTVAVAPVYKGDASKVAAKGAGLNKFFPGRPAMFTIDTALAGSNLLMVGIVTTKGPCEEVVVKHQGNGHYICTYRIQDRVKGFVFIKYGDAEIPGSPFALEY</sequence>
<dbReference type="InterPro" id="IPR044801">
    <property type="entry name" value="Filamin"/>
</dbReference>
<dbReference type="Proteomes" id="UP001432027">
    <property type="component" value="Unassembled WGS sequence"/>
</dbReference>
<dbReference type="InterPro" id="IPR001298">
    <property type="entry name" value="Filamin/ABP280_rpt"/>
</dbReference>
<evidence type="ECO:0000256" key="3">
    <source>
        <dbReference type="ARBA" id="ARBA00023203"/>
    </source>
</evidence>
<dbReference type="FunFam" id="1.10.418.10:FF:000006">
    <property type="entry name" value="Filamin-B isoform A"/>
    <property type="match status" value="1"/>
</dbReference>
<dbReference type="FunFam" id="2.60.40.10:FF:000096">
    <property type="entry name" value="filamin-C isoform X2"/>
    <property type="match status" value="1"/>
</dbReference>
<feature type="repeat" description="Filamin" evidence="4">
    <location>
        <begin position="647"/>
        <end position="757"/>
    </location>
</feature>
<dbReference type="InterPro" id="IPR017868">
    <property type="entry name" value="Filamin/ABP280_repeat-like"/>
</dbReference>
<feature type="repeat" description="Filamin" evidence="4">
    <location>
        <begin position="1655"/>
        <end position="1747"/>
    </location>
</feature>
<name>A0AAV5TDF7_9BILA</name>
<keyword evidence="7" id="KW-1185">Reference proteome</keyword>
<proteinExistence type="inferred from homology"/>
<feature type="repeat" description="Filamin" evidence="4">
    <location>
        <begin position="1749"/>
        <end position="1845"/>
    </location>
</feature>
<dbReference type="FunFam" id="2.60.40.10:FF:000140">
    <property type="entry name" value="FiLamiN (Actin binding protein) homolog"/>
    <property type="match status" value="1"/>
</dbReference>
<dbReference type="SMART" id="SM00557">
    <property type="entry name" value="IG_FLMN"/>
    <property type="match status" value="16"/>
</dbReference>
<comment type="caution">
    <text evidence="6">The sequence shown here is derived from an EMBL/GenBank/DDBJ whole genome shotgun (WGS) entry which is preliminary data.</text>
</comment>
<feature type="repeat" description="Filamin" evidence="4">
    <location>
        <begin position="1405"/>
        <end position="1474"/>
    </location>
</feature>
<dbReference type="Pfam" id="PF00630">
    <property type="entry name" value="Filamin"/>
    <property type="match status" value="13"/>
</dbReference>
<dbReference type="PROSITE" id="PS50194">
    <property type="entry name" value="FILAMIN_REPEAT"/>
    <property type="match status" value="17"/>
</dbReference>
<feature type="repeat" description="Filamin" evidence="4">
    <location>
        <begin position="259"/>
        <end position="323"/>
    </location>
</feature>
<dbReference type="InterPro" id="IPR001589">
    <property type="entry name" value="Actinin_actin-bd_CS"/>
</dbReference>
<feature type="repeat" description="Filamin" evidence="4">
    <location>
        <begin position="1962"/>
        <end position="2036"/>
    </location>
</feature>
<feature type="repeat" description="Filamin" evidence="4">
    <location>
        <begin position="755"/>
        <end position="850"/>
    </location>
</feature>
<feature type="domain" description="Calponin-homology (CH)" evidence="5">
    <location>
        <begin position="22"/>
        <end position="128"/>
    </location>
</feature>
<feature type="repeat" description="Filamin" evidence="4">
    <location>
        <begin position="438"/>
        <end position="552"/>
    </location>
</feature>
<feature type="repeat" description="Filamin" evidence="4">
    <location>
        <begin position="1563"/>
        <end position="1652"/>
    </location>
</feature>
<evidence type="ECO:0000313" key="6">
    <source>
        <dbReference type="EMBL" id="GMS92093.1"/>
    </source>
</evidence>
<comment type="similarity">
    <text evidence="1">Belongs to the filamin family.</text>
</comment>
<dbReference type="PROSITE" id="PS50021">
    <property type="entry name" value="CH"/>
    <property type="match status" value="2"/>
</dbReference>
<feature type="repeat" description="Filamin" evidence="4">
    <location>
        <begin position="552"/>
        <end position="643"/>
    </location>
</feature>
<feature type="repeat" description="Filamin" evidence="4">
    <location>
        <begin position="1482"/>
        <end position="1566"/>
    </location>
</feature>
<reference evidence="6" key="1">
    <citation type="submission" date="2023-10" db="EMBL/GenBank/DDBJ databases">
        <title>Genome assembly of Pristionchus species.</title>
        <authorList>
            <person name="Yoshida K."/>
            <person name="Sommer R.J."/>
        </authorList>
    </citation>
    <scope>NUCLEOTIDE SEQUENCE</scope>
    <source>
        <strain evidence="6">RS0144</strain>
    </source>
</reference>
<accession>A0AAV5TDF7</accession>
<dbReference type="InterPro" id="IPR013783">
    <property type="entry name" value="Ig-like_fold"/>
</dbReference>
<dbReference type="SMART" id="SM00033">
    <property type="entry name" value="CH"/>
    <property type="match status" value="2"/>
</dbReference>
<feature type="repeat" description="Filamin" evidence="4">
    <location>
        <begin position="2039"/>
        <end position="2130"/>
    </location>
</feature>
<dbReference type="EMBL" id="BTSX01000004">
    <property type="protein sequence ID" value="GMS92093.1"/>
    <property type="molecule type" value="Genomic_DNA"/>
</dbReference>
<gene>
    <name evidence="6" type="ORF">PENTCL1PPCAC_14268</name>
</gene>
<dbReference type="Pfam" id="PF00307">
    <property type="entry name" value="CH"/>
    <property type="match status" value="2"/>
</dbReference>
<dbReference type="InterPro" id="IPR014756">
    <property type="entry name" value="Ig_E-set"/>
</dbReference>
<feature type="repeat" description="Filamin" evidence="4">
    <location>
        <begin position="944"/>
        <end position="1038"/>
    </location>
</feature>
<dbReference type="Gene3D" id="1.10.418.10">
    <property type="entry name" value="Calponin-like domain"/>
    <property type="match status" value="2"/>
</dbReference>
<dbReference type="InterPro" id="IPR036872">
    <property type="entry name" value="CH_dom_sf"/>
</dbReference>
<feature type="repeat" description="Filamin" evidence="4">
    <location>
        <begin position="1848"/>
        <end position="1940"/>
    </location>
</feature>
<dbReference type="PANTHER" id="PTHR38537">
    <property type="entry name" value="JITTERBUG, ISOFORM N"/>
    <property type="match status" value="1"/>
</dbReference>